<reference evidence="1 2" key="1">
    <citation type="submission" date="2022-12" db="EMBL/GenBank/DDBJ databases">
        <title>Chromosome-level genome assembly of true bugs.</title>
        <authorList>
            <person name="Ma L."/>
            <person name="Li H."/>
        </authorList>
    </citation>
    <scope>NUCLEOTIDE SEQUENCE [LARGE SCALE GENOMIC DNA]</scope>
    <source>
        <strain evidence="1">Lab_2022b</strain>
    </source>
</reference>
<evidence type="ECO:0000313" key="2">
    <source>
        <dbReference type="Proteomes" id="UP001461498"/>
    </source>
</evidence>
<dbReference type="AlphaFoldDB" id="A0AAW1CS91"/>
<dbReference type="EMBL" id="JAPXFL010000012">
    <property type="protein sequence ID" value="KAK9499125.1"/>
    <property type="molecule type" value="Genomic_DNA"/>
</dbReference>
<proteinExistence type="predicted"/>
<comment type="caution">
    <text evidence="1">The sequence shown here is derived from an EMBL/GenBank/DDBJ whole genome shotgun (WGS) entry which is preliminary data.</text>
</comment>
<organism evidence="1 2">
    <name type="scientific">Rhynocoris fuscipes</name>
    <dbReference type="NCBI Taxonomy" id="488301"/>
    <lineage>
        <taxon>Eukaryota</taxon>
        <taxon>Metazoa</taxon>
        <taxon>Ecdysozoa</taxon>
        <taxon>Arthropoda</taxon>
        <taxon>Hexapoda</taxon>
        <taxon>Insecta</taxon>
        <taxon>Pterygota</taxon>
        <taxon>Neoptera</taxon>
        <taxon>Paraneoptera</taxon>
        <taxon>Hemiptera</taxon>
        <taxon>Heteroptera</taxon>
        <taxon>Panheteroptera</taxon>
        <taxon>Cimicomorpha</taxon>
        <taxon>Reduviidae</taxon>
        <taxon>Harpactorinae</taxon>
        <taxon>Harpactorini</taxon>
        <taxon>Rhynocoris</taxon>
    </lineage>
</organism>
<accession>A0AAW1CS91</accession>
<evidence type="ECO:0000313" key="1">
    <source>
        <dbReference type="EMBL" id="KAK9499125.1"/>
    </source>
</evidence>
<protein>
    <submittedName>
        <fullName evidence="1">Uncharacterized protein</fullName>
    </submittedName>
</protein>
<name>A0AAW1CS91_9HEMI</name>
<gene>
    <name evidence="1" type="ORF">O3M35_003630</name>
</gene>
<sequence length="170" mass="19492">MDTVICREVWSHGRIVRSVVRLCDRLNNSNQSIYSSPGTQDITASIYLQLLDTPKSGKHHQHIQDSSESSLRVSADLSATTTAAGINRRSSEHIEAGKTARNLERRWQLLYLNCLEQQCAVEQQATRIRHQLDNNDETDEFCRTEDLRPFQVLIESLNNDKNGILRWPVF</sequence>
<dbReference type="Proteomes" id="UP001461498">
    <property type="component" value="Unassembled WGS sequence"/>
</dbReference>
<keyword evidence="2" id="KW-1185">Reference proteome</keyword>